<evidence type="ECO:0000256" key="1">
    <source>
        <dbReference type="SAM" id="MobiDB-lite"/>
    </source>
</evidence>
<dbReference type="EMBL" id="NCKW01020246">
    <property type="protein sequence ID" value="POM58428.1"/>
    <property type="molecule type" value="Genomic_DNA"/>
</dbReference>
<feature type="compositionally biased region" description="Low complexity" evidence="1">
    <location>
        <begin position="368"/>
        <end position="384"/>
    </location>
</feature>
<comment type="caution">
    <text evidence="2">The sequence shown here is derived from an EMBL/GenBank/DDBJ whole genome shotgun (WGS) entry which is preliminary data.</text>
</comment>
<feature type="compositionally biased region" description="Low complexity" evidence="1">
    <location>
        <begin position="22"/>
        <end position="33"/>
    </location>
</feature>
<feature type="compositionally biased region" description="Low complexity" evidence="1">
    <location>
        <begin position="76"/>
        <end position="86"/>
    </location>
</feature>
<proteinExistence type="predicted"/>
<sequence>MDGGRGGRGKGKKGKAAKKKAAAASQAAGNQKKVATTHGAKKVGANHSNVQVVAVSGALEAPNSMTKSKRKRLKKQAAAEALKASQMQKSPTAASPKTKVGVLTPPATKPQVVSLTGKKKKRKRNAGLVTESGETNTDGQLSEGSKSPKTKTVGSTVTSPKRNFTQKSESGSTSDVSMKTDVVLNPREMVKMKAKPVAVATKPDGNKASIVLPEEKAQVQVQQLEKLATIIPGQVTKQEIGDIGQINSTTMNGSVDLSLQTAERVAIEKHDTAVATSSKAEAVIIPPKMVKTKKKRATSSAPTVNDEDKLLPPTALNVTTITPDTLSKPLKVAPPALAAASGSNVGTDKTSHRSVQSIRTSAASTRLPAADTTASSPNPASSPNLAETKLAASPLVETKGFNPSLPVPRSGIKRQRPTDQASMSSGVDPLQPPVKRNAAASEDAGIQPSSEEAQISSDKPSVSGLELPTSSRIQLQHVTPTAKRPPGEAIVDESQMSAKAEKVVASPLVKSPPSVSYSAARGASDKKKHGNLAQLGDNKSVKAAPEQKMASVQAPFTTSRATQPKTKKPKLTVKPEITKPLPTLVAVEKGGYPESESTTTTKMVDFLDSHEYVHKMMMSDLGSSKRGSNNNFLTTQPTVMLPSRPQDAWGASFGLVPPVQDTSSALKRLATTPLSSWFLSKGCANFVKQVHFSDDDNDSRCSDDESSLNQSLLTPGCFDKTSPKKRATTAKKNAFLESFTTQSNWRTWYGNVDLHNLLDPPLDRVPEKLRIHEVTPLVLPEPAVGNESIMLTKKTNDLEMLEADIRREKLRGSAFSDQLLMMLQGKTVSGKLLEEEYSPLLHQ</sequence>
<feature type="region of interest" description="Disordered" evidence="1">
    <location>
        <begin position="1"/>
        <end position="184"/>
    </location>
</feature>
<protein>
    <submittedName>
        <fullName evidence="2">Uncharacterized protein</fullName>
    </submittedName>
</protein>
<accession>A0A2P4WYP8</accession>
<gene>
    <name evidence="2" type="ORF">PHPALM_36925</name>
</gene>
<dbReference type="Proteomes" id="UP000237271">
    <property type="component" value="Unassembled WGS sequence"/>
</dbReference>
<feature type="compositionally biased region" description="Polar residues" evidence="1">
    <location>
        <begin position="132"/>
        <end position="177"/>
    </location>
</feature>
<keyword evidence="3" id="KW-1185">Reference proteome</keyword>
<feature type="region of interest" description="Disordered" evidence="1">
    <location>
        <begin position="502"/>
        <end position="570"/>
    </location>
</feature>
<feature type="compositionally biased region" description="Polar residues" evidence="1">
    <location>
        <begin position="468"/>
        <end position="479"/>
    </location>
</feature>
<organism evidence="2 3">
    <name type="scientific">Phytophthora palmivora</name>
    <dbReference type="NCBI Taxonomy" id="4796"/>
    <lineage>
        <taxon>Eukaryota</taxon>
        <taxon>Sar</taxon>
        <taxon>Stramenopiles</taxon>
        <taxon>Oomycota</taxon>
        <taxon>Peronosporomycetes</taxon>
        <taxon>Peronosporales</taxon>
        <taxon>Peronosporaceae</taxon>
        <taxon>Phytophthora</taxon>
    </lineage>
</organism>
<evidence type="ECO:0000313" key="3">
    <source>
        <dbReference type="Proteomes" id="UP000237271"/>
    </source>
</evidence>
<dbReference type="AlphaFoldDB" id="A0A2P4WYP8"/>
<feature type="compositionally biased region" description="Basic residues" evidence="1">
    <location>
        <begin position="7"/>
        <end position="21"/>
    </location>
</feature>
<feature type="compositionally biased region" description="Polar residues" evidence="1">
    <location>
        <begin position="447"/>
        <end position="460"/>
    </location>
</feature>
<dbReference type="OrthoDB" id="79932at2759"/>
<feature type="region of interest" description="Disordered" evidence="1">
    <location>
        <begin position="339"/>
        <end position="487"/>
    </location>
</feature>
<name>A0A2P4WYP8_9STRA</name>
<reference evidence="2 3" key="1">
    <citation type="journal article" date="2017" name="Genome Biol. Evol.">
        <title>Phytophthora megakarya and P. palmivora, closely related causal agents of cacao black pod rot, underwent increases in genome sizes and gene numbers by different mechanisms.</title>
        <authorList>
            <person name="Ali S.S."/>
            <person name="Shao J."/>
            <person name="Lary D.J."/>
            <person name="Kronmiller B."/>
            <person name="Shen D."/>
            <person name="Strem M.D."/>
            <person name="Amoako-Attah I."/>
            <person name="Akrofi A.Y."/>
            <person name="Begoude B.A."/>
            <person name="Ten Hoopen G.M."/>
            <person name="Coulibaly K."/>
            <person name="Kebe B.I."/>
            <person name="Melnick R.L."/>
            <person name="Guiltinan M.J."/>
            <person name="Tyler B.M."/>
            <person name="Meinhardt L.W."/>
            <person name="Bailey B.A."/>
        </authorList>
    </citation>
    <scope>NUCLEOTIDE SEQUENCE [LARGE SCALE GENOMIC DNA]</scope>
    <source>
        <strain evidence="3">sbr112.9</strain>
    </source>
</reference>
<feature type="compositionally biased region" description="Polar residues" evidence="1">
    <location>
        <begin position="342"/>
        <end position="364"/>
    </location>
</feature>
<evidence type="ECO:0000313" key="2">
    <source>
        <dbReference type="EMBL" id="POM58428.1"/>
    </source>
</evidence>
<feature type="region of interest" description="Disordered" evidence="1">
    <location>
        <begin position="291"/>
        <end position="311"/>
    </location>
</feature>